<dbReference type="InterPro" id="IPR016161">
    <property type="entry name" value="Ald_DH/histidinol_DH"/>
</dbReference>
<dbReference type="GO" id="GO:0005737">
    <property type="term" value="C:cytoplasm"/>
    <property type="evidence" value="ECO:0007669"/>
    <property type="project" value="TreeGrafter"/>
</dbReference>
<feature type="domain" description="Aldehyde dehydrogenase" evidence="3">
    <location>
        <begin position="2"/>
        <end position="54"/>
    </location>
</feature>
<dbReference type="KEGG" id="hso:HS_1682"/>
<keyword evidence="2 4" id="KW-0560">Oxidoreductase</keyword>
<proteinExistence type="inferred from homology"/>
<protein>
    <submittedName>
        <fullName evidence="4">Aldehyde dehydrogenase</fullName>
        <ecNumber evidence="4">1.2.1.16</ecNumber>
    </submittedName>
</protein>
<comment type="similarity">
    <text evidence="1">Belongs to the aldehyde dehydrogenase family.</text>
</comment>
<name>Q0I5Y7_HISS1</name>
<evidence type="ECO:0000256" key="2">
    <source>
        <dbReference type="ARBA" id="ARBA00023002"/>
    </source>
</evidence>
<dbReference type="GO" id="GO:0009450">
    <property type="term" value="P:gamma-aminobutyric acid catabolic process"/>
    <property type="evidence" value="ECO:0007669"/>
    <property type="project" value="TreeGrafter"/>
</dbReference>
<organism evidence="4">
    <name type="scientific">Histophilus somni (strain 129Pt)</name>
    <name type="common">Haemophilus somnus</name>
    <dbReference type="NCBI Taxonomy" id="205914"/>
    <lineage>
        <taxon>Bacteria</taxon>
        <taxon>Pseudomonadati</taxon>
        <taxon>Pseudomonadota</taxon>
        <taxon>Gammaproteobacteria</taxon>
        <taxon>Pasteurellales</taxon>
        <taxon>Pasteurellaceae</taxon>
        <taxon>Histophilus</taxon>
    </lineage>
</organism>
<accession>Q0I5Y7</accession>
<dbReference type="InterPro" id="IPR050740">
    <property type="entry name" value="Aldehyde_DH_Superfamily"/>
</dbReference>
<dbReference type="Gene3D" id="3.40.309.10">
    <property type="entry name" value="Aldehyde Dehydrogenase, Chain A, domain 2"/>
    <property type="match status" value="1"/>
</dbReference>
<dbReference type="Pfam" id="PF00171">
    <property type="entry name" value="Aldedh"/>
    <property type="match status" value="1"/>
</dbReference>
<dbReference type="SUPFAM" id="SSF53720">
    <property type="entry name" value="ALDH-like"/>
    <property type="match status" value="1"/>
</dbReference>
<evidence type="ECO:0000256" key="1">
    <source>
        <dbReference type="ARBA" id="ARBA00009986"/>
    </source>
</evidence>
<dbReference type="EC" id="1.2.1.16" evidence="4"/>
<evidence type="ECO:0000259" key="3">
    <source>
        <dbReference type="Pfam" id="PF00171"/>
    </source>
</evidence>
<gene>
    <name evidence="4" type="primary">attK</name>
    <name evidence="4" type="ordered locus">HS_1682</name>
</gene>
<dbReference type="AlphaFoldDB" id="Q0I5Y7"/>
<sequence length="65" mass="7363">MFNDTNLDAAVKGVLISKFRNSGQTFVCANRIYVQEGVYETFIAKFVDAVKSLNNRVRILKFLST</sequence>
<reference evidence="4" key="1">
    <citation type="submission" date="2006-08" db="EMBL/GenBank/DDBJ databases">
        <title>Complete genome sequence of Haemophilus somnus 129PT.</title>
        <authorList>
            <person name="Copeland A."/>
            <person name="Lucas S."/>
            <person name="Lapidus A."/>
            <person name="Barry K."/>
            <person name="Glavina del Rio T."/>
            <person name="Hammon N."/>
            <person name="Dalin E."/>
            <person name="Tice H."/>
            <person name="Pitluck S."/>
            <person name="Brettin T.S."/>
            <person name="Bruce D."/>
            <person name="Challacombe J.F."/>
            <person name="Chertkov O."/>
            <person name="Detter J.C."/>
            <person name="Gilna P."/>
            <person name="Han S."/>
            <person name="Misra M."/>
            <person name="Tapia R."/>
            <person name="Thayer N.N."/>
            <person name="Xie G."/>
            <person name="Inzana T.J."/>
            <person name="Duncan A.J."/>
            <person name="Siddaramppa S."/>
            <person name="Richardson P."/>
        </authorList>
    </citation>
    <scope>NUCLEOTIDE SEQUENCE</scope>
    <source>
        <strain evidence="4">129PT</strain>
    </source>
</reference>
<dbReference type="HOGENOM" id="CLU_2843738_0_0_6"/>
<dbReference type="GO" id="GO:0004777">
    <property type="term" value="F:succinate-semialdehyde dehydrogenase (NAD+) activity"/>
    <property type="evidence" value="ECO:0007669"/>
    <property type="project" value="TreeGrafter"/>
</dbReference>
<dbReference type="InterPro" id="IPR016163">
    <property type="entry name" value="Ald_DH_C"/>
</dbReference>
<dbReference type="EMBL" id="CP000436">
    <property type="protein sequence ID" value="ABI25950.1"/>
    <property type="molecule type" value="Genomic_DNA"/>
</dbReference>
<dbReference type="eggNOG" id="COG1012">
    <property type="taxonomic scope" value="Bacteria"/>
</dbReference>
<dbReference type="PANTHER" id="PTHR43353:SF5">
    <property type="entry name" value="SUCCINATE-SEMIALDEHYDE DEHYDROGENASE, MITOCHONDRIAL"/>
    <property type="match status" value="1"/>
</dbReference>
<dbReference type="InterPro" id="IPR015590">
    <property type="entry name" value="Aldehyde_DH_dom"/>
</dbReference>
<dbReference type="PANTHER" id="PTHR43353">
    <property type="entry name" value="SUCCINATE-SEMIALDEHYDE DEHYDROGENASE, MITOCHONDRIAL"/>
    <property type="match status" value="1"/>
</dbReference>
<evidence type="ECO:0000313" key="4">
    <source>
        <dbReference type="EMBL" id="ABI25950.1"/>
    </source>
</evidence>